<dbReference type="InterPro" id="IPR007110">
    <property type="entry name" value="Ig-like_dom"/>
</dbReference>
<dbReference type="Pfam" id="PF00041">
    <property type="entry name" value="fn3"/>
    <property type="match status" value="2"/>
</dbReference>
<feature type="region of interest" description="Disordered" evidence="2">
    <location>
        <begin position="187"/>
        <end position="224"/>
    </location>
</feature>
<dbReference type="SMART" id="SM00409">
    <property type="entry name" value="IG"/>
    <property type="match status" value="8"/>
</dbReference>
<dbReference type="PANTHER" id="PTHR13817">
    <property type="entry name" value="TITIN"/>
    <property type="match status" value="1"/>
</dbReference>
<dbReference type="CDD" id="cd00063">
    <property type="entry name" value="FN3"/>
    <property type="match status" value="4"/>
</dbReference>
<feature type="domain" description="Fibronectin type-III" evidence="4">
    <location>
        <begin position="837"/>
        <end position="929"/>
    </location>
</feature>
<evidence type="ECO:0000256" key="2">
    <source>
        <dbReference type="SAM" id="MobiDB-lite"/>
    </source>
</evidence>
<dbReference type="Gene3D" id="2.60.40.10">
    <property type="entry name" value="Immunoglobulins"/>
    <property type="match status" value="12"/>
</dbReference>
<feature type="domain" description="Ig-like" evidence="3">
    <location>
        <begin position="447"/>
        <end position="526"/>
    </location>
</feature>
<reference evidence="5 6" key="2">
    <citation type="submission" date="2018-11" db="EMBL/GenBank/DDBJ databases">
        <authorList>
            <consortium name="Pathogen Informatics"/>
        </authorList>
    </citation>
    <scope>NUCLEOTIDE SEQUENCE [LARGE SCALE GENOMIC DNA]</scope>
</reference>
<dbReference type="Proteomes" id="UP000274429">
    <property type="component" value="Unassembled WGS sequence"/>
</dbReference>
<dbReference type="PROSITE" id="PS50853">
    <property type="entry name" value="FN3"/>
    <property type="match status" value="3"/>
</dbReference>
<gene>
    <name evidence="5" type="ORF">TTAC_LOCUS10123</name>
</gene>
<proteinExistence type="predicted"/>
<dbReference type="FunFam" id="2.60.40.10:FF:000214">
    <property type="entry name" value="titin isoform X1"/>
    <property type="match status" value="1"/>
</dbReference>
<name>A0A0R3X9B3_HYDTA</name>
<dbReference type="WBParaSite" id="TTAC_0001013801-mRNA-1">
    <property type="protein sequence ID" value="TTAC_0001013801-mRNA-1"/>
    <property type="gene ID" value="TTAC_0001013801"/>
</dbReference>
<dbReference type="STRING" id="6205.A0A0R3X9B3"/>
<dbReference type="InterPro" id="IPR050964">
    <property type="entry name" value="Striated_Muscle_Regulatory"/>
</dbReference>
<dbReference type="FunFam" id="2.60.40.10:FF:000051">
    <property type="entry name" value="Uncharacterized protein, isoform J"/>
    <property type="match status" value="1"/>
</dbReference>
<keyword evidence="6" id="KW-1185">Reference proteome</keyword>
<reference evidence="7" key="1">
    <citation type="submission" date="2017-02" db="UniProtKB">
        <authorList>
            <consortium name="WormBaseParasite"/>
        </authorList>
    </citation>
    <scope>IDENTIFICATION</scope>
</reference>
<dbReference type="Pfam" id="PF07679">
    <property type="entry name" value="I-set"/>
    <property type="match status" value="7"/>
</dbReference>
<protein>
    <submittedName>
        <fullName evidence="7">Myosin binding protein C, cardiac</fullName>
    </submittedName>
</protein>
<dbReference type="GO" id="GO:0045214">
    <property type="term" value="P:sarcomere organization"/>
    <property type="evidence" value="ECO:0007669"/>
    <property type="project" value="TreeGrafter"/>
</dbReference>
<dbReference type="SMART" id="SM00408">
    <property type="entry name" value="IGc2"/>
    <property type="match status" value="7"/>
</dbReference>
<dbReference type="AlphaFoldDB" id="A0A0R3X9B3"/>
<feature type="domain" description="Ig-like" evidence="3">
    <location>
        <begin position="365"/>
        <end position="443"/>
    </location>
</feature>
<feature type="domain" description="Ig-like" evidence="3">
    <location>
        <begin position="529"/>
        <end position="617"/>
    </location>
</feature>
<keyword evidence="1" id="KW-0677">Repeat</keyword>
<evidence type="ECO:0000259" key="3">
    <source>
        <dbReference type="PROSITE" id="PS50835"/>
    </source>
</evidence>
<dbReference type="EMBL" id="UYWX01021333">
    <property type="protein sequence ID" value="VDM35103.1"/>
    <property type="molecule type" value="Genomic_DNA"/>
</dbReference>
<dbReference type="InterPro" id="IPR013783">
    <property type="entry name" value="Ig-like_fold"/>
</dbReference>
<dbReference type="InterPro" id="IPR003598">
    <property type="entry name" value="Ig_sub2"/>
</dbReference>
<dbReference type="InterPro" id="IPR003599">
    <property type="entry name" value="Ig_sub"/>
</dbReference>
<dbReference type="InterPro" id="IPR013098">
    <property type="entry name" value="Ig_I-set"/>
</dbReference>
<feature type="domain" description="Fibronectin type-III" evidence="4">
    <location>
        <begin position="1084"/>
        <end position="1123"/>
    </location>
</feature>
<feature type="region of interest" description="Disordered" evidence="2">
    <location>
        <begin position="1100"/>
        <end position="1123"/>
    </location>
</feature>
<dbReference type="InterPro" id="IPR003961">
    <property type="entry name" value="FN3_dom"/>
</dbReference>
<dbReference type="SMART" id="SM00060">
    <property type="entry name" value="FN3"/>
    <property type="match status" value="3"/>
</dbReference>
<evidence type="ECO:0000313" key="6">
    <source>
        <dbReference type="Proteomes" id="UP000274429"/>
    </source>
</evidence>
<feature type="domain" description="Fibronectin type-III" evidence="4">
    <location>
        <begin position="737"/>
        <end position="830"/>
    </location>
</feature>
<sequence>MKQAIVEMQVEAAEQEPTLVWRKDGRTVTLDTRFKQSIRTEGSRVIITLSVDSVTEADNGTYECELTNSYGSTKAQFVIKVAKEENELPKLVSKPSDVSEEEGSTLSMRMNYRGSTAPTVKILRRGVDVTLDSRALVKVDHQNKSISLTIRSLKPEDGGTYTVQLSSRGQQCDSATFNVTVQEQMQNTGANDATPELLTTPRPGSRRPSDQGRGTSPKPSLLDPKLLEQQLQARRDSASSRRTSLAEAIPGFPMLKHREAPKVEKEKFLDDLKDVKAKEGQPKATLKCTFVKANARFRWYKNKLEIFQGPKYNFLQEGNEYILEIKNIAMEDAAKYACKCNDITTVAQLYVEERKYNYYFNQKLPKTAEVVRGKDLTLECSVSDPRAPVSWYHKGNKLEYVAGKIELKRRENRCILKICRAKPEAEGEYCCMVEGDETFVDVAVEDPDWFFNRELKQQNALETDPVATFECEVSDRDAEPIVAGDKYEIVSESRLKRILRIKNIVMDDDATYTCKVAKKTTSARLVVKPDVEFKQNLIDTNGIETKSKELVCRAYNPKKYPVKWYKDGVEINFNDRISTKEAEGSLFLIIKSLEMEDEGVYSCRIGNHQTKGRLGVTECEKPPSVDLANFDDYLKLKKGANFASAIPFKAPPARRDEVIKSSFLFSGFPVPNMTILRNGEPLPENVNLKAVIRNGMVNMNLDNAQRADAGNYTLKLANAMGEVEVPFKIDVYDRPKPPKAPLDVCELCATKCTLMWDPPEDDGGRPITHYEVEVMDVTAGEDWKPLKSVKECKCDVPLKEGNKYKFRVRAVNDQGPSDYLETEKETLARDICDPPDPPGNLQVTDYDEKHVDLKWVKPRKENGAPVKNYIVEGRKHPEGSWLTMKETSETKASVPWKEGETYEFRVMAVNKAGKSEPCTATAPMLAKPRLLKPWIDKSRIQVTKLKVGQTFELNLRYRAEPDPEVKWFAGEKLLESDTEYQLIFNHRDTSVKVTNAQRKHTQLYKLVVSNEVGSDEATLEVVVLGKPSRPCGPLEVTDITKNSCVLKWKPPSDDGGEPIHQGASEPLEADMEIIAKNPYDEPEAPGKPEIVDHDKDRIDLRWEPPASDGGAPIIGYHVERKEP</sequence>
<dbReference type="InterPro" id="IPR036179">
    <property type="entry name" value="Ig-like_dom_sf"/>
</dbReference>
<evidence type="ECO:0000313" key="7">
    <source>
        <dbReference type="WBParaSite" id="TTAC_0001013801-mRNA-1"/>
    </source>
</evidence>
<evidence type="ECO:0000256" key="1">
    <source>
        <dbReference type="ARBA" id="ARBA00022737"/>
    </source>
</evidence>
<feature type="domain" description="Ig-like" evidence="3">
    <location>
        <begin position="261"/>
        <end position="357"/>
    </location>
</feature>
<organism evidence="7">
    <name type="scientific">Hydatigena taeniaeformis</name>
    <name type="common">Feline tapeworm</name>
    <name type="synonym">Taenia taeniaeformis</name>
    <dbReference type="NCBI Taxonomy" id="6205"/>
    <lineage>
        <taxon>Eukaryota</taxon>
        <taxon>Metazoa</taxon>
        <taxon>Spiralia</taxon>
        <taxon>Lophotrochozoa</taxon>
        <taxon>Platyhelminthes</taxon>
        <taxon>Cestoda</taxon>
        <taxon>Eucestoda</taxon>
        <taxon>Cyclophyllidea</taxon>
        <taxon>Taeniidae</taxon>
        <taxon>Hydatigera</taxon>
    </lineage>
</organism>
<dbReference type="CDD" id="cd00096">
    <property type="entry name" value="Ig"/>
    <property type="match status" value="3"/>
</dbReference>
<accession>A0A0R3X9B3</accession>
<dbReference type="PANTHER" id="PTHR13817:SF151">
    <property type="entry name" value="TITIN"/>
    <property type="match status" value="1"/>
</dbReference>
<dbReference type="PROSITE" id="PS50835">
    <property type="entry name" value="IG_LIKE"/>
    <property type="match status" value="6"/>
</dbReference>
<dbReference type="SUPFAM" id="SSF48726">
    <property type="entry name" value="Immunoglobulin"/>
    <property type="match status" value="8"/>
</dbReference>
<dbReference type="InterPro" id="IPR036116">
    <property type="entry name" value="FN3_sf"/>
</dbReference>
<dbReference type="SUPFAM" id="SSF49265">
    <property type="entry name" value="Fibronectin type III"/>
    <property type="match status" value="2"/>
</dbReference>
<evidence type="ECO:0000259" key="4">
    <source>
        <dbReference type="PROSITE" id="PS50853"/>
    </source>
</evidence>
<dbReference type="GO" id="GO:0031430">
    <property type="term" value="C:M band"/>
    <property type="evidence" value="ECO:0007669"/>
    <property type="project" value="TreeGrafter"/>
</dbReference>
<dbReference type="OrthoDB" id="504170at2759"/>
<feature type="domain" description="Ig-like" evidence="3">
    <location>
        <begin position="89"/>
        <end position="180"/>
    </location>
</feature>
<dbReference type="FunFam" id="2.60.40.10:FF:000056">
    <property type="entry name" value="twitchin isoform X4"/>
    <property type="match status" value="2"/>
</dbReference>
<evidence type="ECO:0000313" key="5">
    <source>
        <dbReference type="EMBL" id="VDM35103.1"/>
    </source>
</evidence>
<feature type="domain" description="Ig-like" evidence="3">
    <location>
        <begin position="1"/>
        <end position="80"/>
    </location>
</feature>